<keyword evidence="4" id="KW-1185">Reference proteome</keyword>
<evidence type="ECO:0000313" key="3">
    <source>
        <dbReference type="EnsemblProtists" id="EKX52420"/>
    </source>
</evidence>
<evidence type="ECO:0000313" key="2">
    <source>
        <dbReference type="EMBL" id="EKX52420.1"/>
    </source>
</evidence>
<dbReference type="EnsemblProtists" id="EKX52420">
    <property type="protein sequence ID" value="EKX52420"/>
    <property type="gene ID" value="GUITHDRAFT_133514"/>
</dbReference>
<evidence type="ECO:0000256" key="1">
    <source>
        <dbReference type="SAM" id="Phobius"/>
    </source>
</evidence>
<proteinExistence type="predicted"/>
<reference evidence="2 4" key="1">
    <citation type="journal article" date="2012" name="Nature">
        <title>Algal genomes reveal evolutionary mosaicism and the fate of nucleomorphs.</title>
        <authorList>
            <consortium name="DOE Joint Genome Institute"/>
            <person name="Curtis B.A."/>
            <person name="Tanifuji G."/>
            <person name="Burki F."/>
            <person name="Gruber A."/>
            <person name="Irimia M."/>
            <person name="Maruyama S."/>
            <person name="Arias M.C."/>
            <person name="Ball S.G."/>
            <person name="Gile G.H."/>
            <person name="Hirakawa Y."/>
            <person name="Hopkins J.F."/>
            <person name="Kuo A."/>
            <person name="Rensing S.A."/>
            <person name="Schmutz J."/>
            <person name="Symeonidi A."/>
            <person name="Elias M."/>
            <person name="Eveleigh R.J."/>
            <person name="Herman E.K."/>
            <person name="Klute M.J."/>
            <person name="Nakayama T."/>
            <person name="Obornik M."/>
            <person name="Reyes-Prieto A."/>
            <person name="Armbrust E.V."/>
            <person name="Aves S.J."/>
            <person name="Beiko R.G."/>
            <person name="Coutinho P."/>
            <person name="Dacks J.B."/>
            <person name="Durnford D.G."/>
            <person name="Fast N.M."/>
            <person name="Green B.R."/>
            <person name="Grisdale C.J."/>
            <person name="Hempel F."/>
            <person name="Henrissat B."/>
            <person name="Hoppner M.P."/>
            <person name="Ishida K."/>
            <person name="Kim E."/>
            <person name="Koreny L."/>
            <person name="Kroth P.G."/>
            <person name="Liu Y."/>
            <person name="Malik S.B."/>
            <person name="Maier U.G."/>
            <person name="McRose D."/>
            <person name="Mock T."/>
            <person name="Neilson J.A."/>
            <person name="Onodera N.T."/>
            <person name="Poole A.M."/>
            <person name="Pritham E.J."/>
            <person name="Richards T.A."/>
            <person name="Rocap G."/>
            <person name="Roy S.W."/>
            <person name="Sarai C."/>
            <person name="Schaack S."/>
            <person name="Shirato S."/>
            <person name="Slamovits C.H."/>
            <person name="Spencer D.F."/>
            <person name="Suzuki S."/>
            <person name="Worden A.Z."/>
            <person name="Zauner S."/>
            <person name="Barry K."/>
            <person name="Bell C."/>
            <person name="Bharti A.K."/>
            <person name="Crow J.A."/>
            <person name="Grimwood J."/>
            <person name="Kramer R."/>
            <person name="Lindquist E."/>
            <person name="Lucas S."/>
            <person name="Salamov A."/>
            <person name="McFadden G.I."/>
            <person name="Lane C.E."/>
            <person name="Keeling P.J."/>
            <person name="Gray M.W."/>
            <person name="Grigoriev I.V."/>
            <person name="Archibald J.M."/>
        </authorList>
    </citation>
    <scope>NUCLEOTIDE SEQUENCE</scope>
    <source>
        <strain evidence="2 4">CCMP2712</strain>
    </source>
</reference>
<dbReference type="RefSeq" id="XP_005839400.1">
    <property type="nucleotide sequence ID" value="XM_005839343.1"/>
</dbReference>
<dbReference type="Proteomes" id="UP000011087">
    <property type="component" value="Unassembled WGS sequence"/>
</dbReference>
<dbReference type="GeneID" id="17309098"/>
<reference evidence="4" key="2">
    <citation type="submission" date="2012-11" db="EMBL/GenBank/DDBJ databases">
        <authorList>
            <person name="Kuo A."/>
            <person name="Curtis B.A."/>
            <person name="Tanifuji G."/>
            <person name="Burki F."/>
            <person name="Gruber A."/>
            <person name="Irimia M."/>
            <person name="Maruyama S."/>
            <person name="Arias M.C."/>
            <person name="Ball S.G."/>
            <person name="Gile G.H."/>
            <person name="Hirakawa Y."/>
            <person name="Hopkins J.F."/>
            <person name="Rensing S.A."/>
            <person name="Schmutz J."/>
            <person name="Symeonidi A."/>
            <person name="Elias M."/>
            <person name="Eveleigh R.J."/>
            <person name="Herman E.K."/>
            <person name="Klute M.J."/>
            <person name="Nakayama T."/>
            <person name="Obornik M."/>
            <person name="Reyes-Prieto A."/>
            <person name="Armbrust E.V."/>
            <person name="Aves S.J."/>
            <person name="Beiko R.G."/>
            <person name="Coutinho P."/>
            <person name="Dacks J.B."/>
            <person name="Durnford D.G."/>
            <person name="Fast N.M."/>
            <person name="Green B.R."/>
            <person name="Grisdale C."/>
            <person name="Hempe F."/>
            <person name="Henrissat B."/>
            <person name="Hoppner M.P."/>
            <person name="Ishida K.-I."/>
            <person name="Kim E."/>
            <person name="Koreny L."/>
            <person name="Kroth P.G."/>
            <person name="Liu Y."/>
            <person name="Malik S.-B."/>
            <person name="Maier U.G."/>
            <person name="McRose D."/>
            <person name="Mock T."/>
            <person name="Neilson J.A."/>
            <person name="Onodera N.T."/>
            <person name="Poole A.M."/>
            <person name="Pritham E.J."/>
            <person name="Richards T.A."/>
            <person name="Rocap G."/>
            <person name="Roy S.W."/>
            <person name="Sarai C."/>
            <person name="Schaack S."/>
            <person name="Shirato S."/>
            <person name="Slamovits C.H."/>
            <person name="Spencer D.F."/>
            <person name="Suzuki S."/>
            <person name="Worden A.Z."/>
            <person name="Zauner S."/>
            <person name="Barry K."/>
            <person name="Bell C."/>
            <person name="Bharti A.K."/>
            <person name="Crow J.A."/>
            <person name="Grimwood J."/>
            <person name="Kramer R."/>
            <person name="Lindquist E."/>
            <person name="Lucas S."/>
            <person name="Salamov A."/>
            <person name="McFadden G.I."/>
            <person name="Lane C.E."/>
            <person name="Keeling P.J."/>
            <person name="Gray M.W."/>
            <person name="Grigoriev I.V."/>
            <person name="Archibald J.M."/>
        </authorList>
    </citation>
    <scope>NUCLEOTIDE SEQUENCE</scope>
    <source>
        <strain evidence="4">CCMP2712</strain>
    </source>
</reference>
<protein>
    <submittedName>
        <fullName evidence="2 3">Uncharacterized protein</fullName>
    </submittedName>
</protein>
<reference evidence="3" key="3">
    <citation type="submission" date="2016-03" db="UniProtKB">
        <authorList>
            <consortium name="EnsemblProtists"/>
        </authorList>
    </citation>
    <scope>IDENTIFICATION</scope>
</reference>
<dbReference type="AlphaFoldDB" id="L1JW40"/>
<dbReference type="EMBL" id="JH992972">
    <property type="protein sequence ID" value="EKX52420.1"/>
    <property type="molecule type" value="Genomic_DNA"/>
</dbReference>
<organism evidence="2">
    <name type="scientific">Guillardia theta (strain CCMP2712)</name>
    <name type="common">Cryptophyte</name>
    <dbReference type="NCBI Taxonomy" id="905079"/>
    <lineage>
        <taxon>Eukaryota</taxon>
        <taxon>Cryptophyceae</taxon>
        <taxon>Pyrenomonadales</taxon>
        <taxon>Geminigeraceae</taxon>
        <taxon>Guillardia</taxon>
    </lineage>
</organism>
<keyword evidence="1" id="KW-0812">Transmembrane</keyword>
<evidence type="ECO:0000313" key="4">
    <source>
        <dbReference type="Proteomes" id="UP000011087"/>
    </source>
</evidence>
<feature type="transmembrane region" description="Helical" evidence="1">
    <location>
        <begin position="173"/>
        <end position="194"/>
    </location>
</feature>
<feature type="transmembrane region" description="Helical" evidence="1">
    <location>
        <begin position="73"/>
        <end position="94"/>
    </location>
</feature>
<gene>
    <name evidence="2" type="ORF">GUITHDRAFT_133514</name>
</gene>
<dbReference type="KEGG" id="gtt:GUITHDRAFT_133514"/>
<accession>L1JW40</accession>
<name>L1JW40_GUITC</name>
<keyword evidence="1" id="KW-1133">Transmembrane helix</keyword>
<sequence length="223" mass="24935">MVQLRNRNIVYHGQDKMQADTNTGRPSTQQIVIVYGIPLLMSFLGIIFTLGGAADKQEGVTRPSAPIPVLHQFNIIFKKTGALLPFVPLLYRLAVSRLGKSSLPNDFTNRHCKGIRIFAGFVIMTLIRAVAYSLTLLKSKDIMSDHVFLALSVSALCRFELHVCLETYHSNRLIHLATMMNFIIVVCVNANNYVTARYFHTTEESVNSLLCGFLLFEIPGTIC</sequence>
<dbReference type="PaxDb" id="55529-EKX52420"/>
<keyword evidence="1" id="KW-0472">Membrane</keyword>
<feature type="transmembrane region" description="Helical" evidence="1">
    <location>
        <begin position="115"/>
        <end position="137"/>
    </location>
</feature>
<feature type="transmembrane region" description="Helical" evidence="1">
    <location>
        <begin position="32"/>
        <end position="53"/>
    </location>
</feature>
<dbReference type="HOGENOM" id="CLU_1242156_0_0_1"/>